<dbReference type="PROSITE" id="PS50096">
    <property type="entry name" value="IQ"/>
    <property type="match status" value="1"/>
</dbReference>
<evidence type="ECO:0000313" key="2">
    <source>
        <dbReference type="EMBL" id="CAD9594995.1"/>
    </source>
</evidence>
<feature type="region of interest" description="Disordered" evidence="1">
    <location>
        <begin position="1"/>
        <end position="30"/>
    </location>
</feature>
<feature type="region of interest" description="Disordered" evidence="1">
    <location>
        <begin position="775"/>
        <end position="804"/>
    </location>
</feature>
<evidence type="ECO:0000256" key="1">
    <source>
        <dbReference type="SAM" id="MobiDB-lite"/>
    </source>
</evidence>
<accession>A0A6U2QQ40</accession>
<dbReference type="AlphaFoldDB" id="A0A6U2QQ40"/>
<name>A0A6U2QQ40_9STRA</name>
<feature type="region of interest" description="Disordered" evidence="1">
    <location>
        <begin position="620"/>
        <end position="639"/>
    </location>
</feature>
<evidence type="ECO:0000313" key="3">
    <source>
        <dbReference type="EMBL" id="CAD9594999.1"/>
    </source>
</evidence>
<dbReference type="Pfam" id="PF00612">
    <property type="entry name" value="IQ"/>
    <property type="match status" value="1"/>
</dbReference>
<feature type="compositionally biased region" description="Polar residues" evidence="1">
    <location>
        <begin position="779"/>
        <end position="789"/>
    </location>
</feature>
<dbReference type="InterPro" id="IPR000048">
    <property type="entry name" value="IQ_motif_EF-hand-BS"/>
</dbReference>
<sequence>MSAMNNKRRSTTSRKSRHSTTARSIHQSAIENPELLSEQRRVRLSLVEGQRMNIEYVGVRKNHLVVVSNQRARESLYRSLPFIRGMDHVCLDEDVYAKACSRVYGVVSKVCADLGGDWMCYSYISKPNSNDVSRDDDDNTDSPSQEVLTSLPLVPCRAVNDKRCKACIVCGVLRVKMHRKYSHIRRLAVAVKERRAVLLEKIRKLDHELYKSRGALENIAQHNQRPDECLSDSSDFEVATEMIRAMNAVIDLDLAQENVMQRVEVHAMEKILKKLLLQKTSQLELLWGELCVIVQALYEEAIPHVQKIVRRFLVRSRLNKIRAAYAHRIQSFSVIEIQRKVRAYLAKKQFMYLKRAQVYRAASLIQCWMRHVLAGFELDRRNRRFMLQLHFKMSTRIQSCVRRILATKLVHRMAQDKFQQKLQAAKEELYERESRAAIVIQCSTRQLIAKNVCAAIRIESKFNPKVRFLANKFLLAGNVWGFLKRVSDDYDMYEGTIAEIMREEDLNAKTFVEKVLKEREVSVANAWNDFGQTIQGYPNKQRNIIDIRSTNHHTFVKDSCNKDNFPRNKFIRTQQLYSTAKPSQPNVGQAEHAKRKQIEKYIVGSKVAVTYNSLIQMNKHRGPFGKEKHGSRSDGSYMPSETYTPLAHQSIKGENAKNPFIVEPEKESQIVEHASGPGDQSLVKREQHRLFRDNLNPTSASVASVTDNLPQSEEAYGNDAVRSRFRMALSNATCQIVSSISAAPGSRCAGKAYVVPELGNPLLTSQKDGIDAVEEESFSRSNTRQSVRSSENEKENSGKPSSSWIVQYSRELTEQMADKEYQAYRKTPRIYF</sequence>
<dbReference type="EMBL" id="HBGY01023368">
    <property type="protein sequence ID" value="CAD9594999.1"/>
    <property type="molecule type" value="Transcribed_RNA"/>
</dbReference>
<proteinExistence type="predicted"/>
<dbReference type="EMBL" id="HBGY01023367">
    <property type="protein sequence ID" value="CAD9594995.1"/>
    <property type="molecule type" value="Transcribed_RNA"/>
</dbReference>
<reference evidence="3" key="1">
    <citation type="submission" date="2021-01" db="EMBL/GenBank/DDBJ databases">
        <authorList>
            <person name="Corre E."/>
            <person name="Pelletier E."/>
            <person name="Niang G."/>
            <person name="Scheremetjew M."/>
            <person name="Finn R."/>
            <person name="Kale V."/>
            <person name="Holt S."/>
            <person name="Cochrane G."/>
            <person name="Meng A."/>
            <person name="Brown T."/>
            <person name="Cohen L."/>
        </authorList>
    </citation>
    <scope>NUCLEOTIDE SEQUENCE</scope>
    <source>
        <strain evidence="3">B650</strain>
    </source>
</reference>
<feature type="compositionally biased region" description="Basic residues" evidence="1">
    <location>
        <begin position="1"/>
        <end position="20"/>
    </location>
</feature>
<protein>
    <submittedName>
        <fullName evidence="3">Uncharacterized protein</fullName>
    </submittedName>
</protein>
<organism evidence="3">
    <name type="scientific">Leptocylindrus danicus</name>
    <dbReference type="NCBI Taxonomy" id="163516"/>
    <lineage>
        <taxon>Eukaryota</taxon>
        <taxon>Sar</taxon>
        <taxon>Stramenopiles</taxon>
        <taxon>Ochrophyta</taxon>
        <taxon>Bacillariophyta</taxon>
        <taxon>Coscinodiscophyceae</taxon>
        <taxon>Chaetocerotophycidae</taxon>
        <taxon>Leptocylindrales</taxon>
        <taxon>Leptocylindraceae</taxon>
        <taxon>Leptocylindrus</taxon>
    </lineage>
</organism>
<gene>
    <name evidence="2" type="ORF">LDAN0321_LOCUS14695</name>
    <name evidence="3" type="ORF">LDAN0321_LOCUS14696</name>
</gene>